<keyword evidence="3" id="KW-1185">Reference proteome</keyword>
<dbReference type="OrthoDB" id="9808130at2"/>
<evidence type="ECO:0000259" key="1">
    <source>
        <dbReference type="PROSITE" id="PS51502"/>
    </source>
</evidence>
<dbReference type="EMBL" id="AP017378">
    <property type="protein sequence ID" value="BBD10025.1"/>
    <property type="molecule type" value="Genomic_DNA"/>
</dbReference>
<dbReference type="AlphaFoldDB" id="A0A2Z6B3J9"/>
<dbReference type="Proteomes" id="UP000269883">
    <property type="component" value="Chromosome"/>
</dbReference>
<accession>A0A2Z6B3J9</accession>
<dbReference type="KEGG" id="dfl:DFE_3299"/>
<reference evidence="2 3" key="1">
    <citation type="journal article" date="2018" name="Sci. Adv.">
        <title>Multi-heme cytochromes provide a pathway for survival in energy-limited environments.</title>
        <authorList>
            <person name="Deng X."/>
            <person name="Dohmae N."/>
            <person name="Nealson K.H."/>
            <person name="Hashimoto K."/>
            <person name="Okamoto A."/>
        </authorList>
    </citation>
    <scope>NUCLEOTIDE SEQUENCE [LARGE SCALE GENOMIC DNA]</scope>
    <source>
        <strain evidence="2 3">IS5</strain>
    </source>
</reference>
<name>A0A2Z6B3J9_9BACT</name>
<proteinExistence type="predicted"/>
<dbReference type="Gene3D" id="3.30.70.100">
    <property type="match status" value="1"/>
</dbReference>
<dbReference type="SUPFAM" id="SSF54909">
    <property type="entry name" value="Dimeric alpha+beta barrel"/>
    <property type="match status" value="1"/>
</dbReference>
<dbReference type="PANTHER" id="PTHR37832">
    <property type="entry name" value="BLL2683 PROTEIN"/>
    <property type="match status" value="1"/>
</dbReference>
<sequence>MLKHIVMWRLKDEAEGATKAENAKKMKEMLEALPAKVAGVLKLEVGINVVESETCSDVCLYSEFNNLEEMDAYQAHPEHQKCVAFIKMVVTERRATDYEC</sequence>
<dbReference type="PANTHER" id="PTHR37832:SF1">
    <property type="entry name" value="STRESS-RESPONSE A_B BARREL DOMAIN-CONTAINING PROTEIN"/>
    <property type="match status" value="1"/>
</dbReference>
<feature type="domain" description="Stress-response A/B barrel" evidence="1">
    <location>
        <begin position="2"/>
        <end position="98"/>
    </location>
</feature>
<dbReference type="InterPro" id="IPR011008">
    <property type="entry name" value="Dimeric_a/b-barrel"/>
</dbReference>
<dbReference type="SMART" id="SM00886">
    <property type="entry name" value="Dabb"/>
    <property type="match status" value="1"/>
</dbReference>
<evidence type="ECO:0000313" key="2">
    <source>
        <dbReference type="EMBL" id="BBD10025.1"/>
    </source>
</evidence>
<protein>
    <submittedName>
        <fullName evidence="2">Dabb protein</fullName>
    </submittedName>
</protein>
<organism evidence="2 3">
    <name type="scientific">Desulfovibrio ferrophilus</name>
    <dbReference type="NCBI Taxonomy" id="241368"/>
    <lineage>
        <taxon>Bacteria</taxon>
        <taxon>Pseudomonadati</taxon>
        <taxon>Thermodesulfobacteriota</taxon>
        <taxon>Desulfovibrionia</taxon>
        <taxon>Desulfovibrionales</taxon>
        <taxon>Desulfovibrionaceae</taxon>
        <taxon>Desulfovibrio</taxon>
    </lineage>
</organism>
<dbReference type="RefSeq" id="WP_126381047.1">
    <property type="nucleotide sequence ID" value="NZ_AP017378.1"/>
</dbReference>
<evidence type="ECO:0000313" key="3">
    <source>
        <dbReference type="Proteomes" id="UP000269883"/>
    </source>
</evidence>
<dbReference type="Pfam" id="PF07876">
    <property type="entry name" value="Dabb"/>
    <property type="match status" value="1"/>
</dbReference>
<gene>
    <name evidence="2" type="ORF">DFE_3299</name>
</gene>
<dbReference type="InterPro" id="IPR013097">
    <property type="entry name" value="Dabb"/>
</dbReference>
<dbReference type="PROSITE" id="PS51502">
    <property type="entry name" value="S_R_A_B_BARREL"/>
    <property type="match status" value="1"/>
</dbReference>